<comment type="caution">
    <text evidence="4">The sequence shown here is derived from an EMBL/GenBank/DDBJ whole genome shotgun (WGS) entry which is preliminary data.</text>
</comment>
<evidence type="ECO:0000313" key="5">
    <source>
        <dbReference type="Proteomes" id="UP000769780"/>
    </source>
</evidence>
<feature type="domain" description="HTH merR-type" evidence="3">
    <location>
        <begin position="4"/>
        <end position="73"/>
    </location>
</feature>
<feature type="coiled-coil region" evidence="2">
    <location>
        <begin position="80"/>
        <end position="107"/>
    </location>
</feature>
<proteinExistence type="predicted"/>
<evidence type="ECO:0000313" key="4">
    <source>
        <dbReference type="EMBL" id="MBY0095676.1"/>
    </source>
</evidence>
<sequence length="240" mass="27972">MKEHWKVGELAELTGLTIRTLRYYDQIQLFSPSEYTDSGHRLYTKTDLSNLQQILSLKQMGLALEDIKEIMKDKAENSAINIIETQINRLREDIQVQQNLLNELEVTAKIIRDKDMVSVKGITELFAAMKLYQEKYFSAQQIVSIRNYYHKVNQEDLKVAENKFIKILEDIRAERDKGTPSSNSKVKKLAEEWSKVLQSFTMNDAEIKKQAERFHQENPGNALQYGMDGEIYQYIQEALK</sequence>
<protein>
    <submittedName>
        <fullName evidence="4">MerR family transcriptional regulator</fullName>
    </submittedName>
</protein>
<dbReference type="Gene3D" id="1.10.1660.10">
    <property type="match status" value="1"/>
</dbReference>
<dbReference type="PANTHER" id="PTHR30204">
    <property type="entry name" value="REDOX-CYCLING DRUG-SENSING TRANSCRIPTIONAL ACTIVATOR SOXR"/>
    <property type="match status" value="1"/>
</dbReference>
<dbReference type="CDD" id="cd01106">
    <property type="entry name" value="HTH_TipAL-Mta"/>
    <property type="match status" value="1"/>
</dbReference>
<evidence type="ECO:0000256" key="2">
    <source>
        <dbReference type="SAM" id="Coils"/>
    </source>
</evidence>
<gene>
    <name evidence="4" type="ORF">H0185_02420</name>
</gene>
<organism evidence="4 5">
    <name type="scientific">Mesobacillus maritimus</name>
    <dbReference type="NCBI Taxonomy" id="1643336"/>
    <lineage>
        <taxon>Bacteria</taxon>
        <taxon>Bacillati</taxon>
        <taxon>Bacillota</taxon>
        <taxon>Bacilli</taxon>
        <taxon>Bacillales</taxon>
        <taxon>Bacillaceae</taxon>
        <taxon>Mesobacillus</taxon>
    </lineage>
</organism>
<dbReference type="RefSeq" id="WP_221870876.1">
    <property type="nucleotide sequence ID" value="NZ_JACWFH010000006.1"/>
</dbReference>
<evidence type="ECO:0000259" key="3">
    <source>
        <dbReference type="PROSITE" id="PS50937"/>
    </source>
</evidence>
<dbReference type="Pfam" id="PF13411">
    <property type="entry name" value="MerR_1"/>
    <property type="match status" value="1"/>
</dbReference>
<keyword evidence="1" id="KW-0238">DNA-binding</keyword>
<dbReference type="Proteomes" id="UP000769780">
    <property type="component" value="Unassembled WGS sequence"/>
</dbReference>
<dbReference type="InterPro" id="IPR000551">
    <property type="entry name" value="MerR-type_HTH_dom"/>
</dbReference>
<dbReference type="InterPro" id="IPR009061">
    <property type="entry name" value="DNA-bd_dom_put_sf"/>
</dbReference>
<reference evidence="4 5" key="1">
    <citation type="submission" date="2020-07" db="EMBL/GenBank/DDBJ databases">
        <title>Fungal Genomes of the International Space Station.</title>
        <authorList>
            <person name="Seuylemezian A."/>
            <person name="Singh N.K."/>
            <person name="Wood J."/>
            <person name="Venkateswaran K."/>
        </authorList>
    </citation>
    <scope>NUCLEOTIDE SEQUENCE [LARGE SCALE GENOMIC DNA]</scope>
    <source>
        <strain evidence="4 5">PL-B2</strain>
    </source>
</reference>
<dbReference type="EMBL" id="JACWFH010000006">
    <property type="protein sequence ID" value="MBY0095676.1"/>
    <property type="molecule type" value="Genomic_DNA"/>
</dbReference>
<dbReference type="SUPFAM" id="SSF46955">
    <property type="entry name" value="Putative DNA-binding domain"/>
    <property type="match status" value="1"/>
</dbReference>
<dbReference type="SMART" id="SM00422">
    <property type="entry name" value="HTH_MERR"/>
    <property type="match status" value="1"/>
</dbReference>
<keyword evidence="2" id="KW-0175">Coiled coil</keyword>
<dbReference type="PROSITE" id="PS50937">
    <property type="entry name" value="HTH_MERR_2"/>
    <property type="match status" value="1"/>
</dbReference>
<dbReference type="PROSITE" id="PS00552">
    <property type="entry name" value="HTH_MERR_1"/>
    <property type="match status" value="1"/>
</dbReference>
<keyword evidence="5" id="KW-1185">Reference proteome</keyword>
<name>A0ABS7K0A0_9BACI</name>
<evidence type="ECO:0000256" key="1">
    <source>
        <dbReference type="ARBA" id="ARBA00023125"/>
    </source>
</evidence>
<accession>A0ABS7K0A0</accession>
<dbReference type="PRINTS" id="PR00040">
    <property type="entry name" value="HTHMERR"/>
</dbReference>
<dbReference type="PANTHER" id="PTHR30204:SF90">
    <property type="entry name" value="HTH-TYPE TRANSCRIPTIONAL ACTIVATOR MTA"/>
    <property type="match status" value="1"/>
</dbReference>
<dbReference type="InterPro" id="IPR047057">
    <property type="entry name" value="MerR_fam"/>
</dbReference>